<comment type="caution">
    <text evidence="2">The sequence shown here is derived from an EMBL/GenBank/DDBJ whole genome shotgun (WGS) entry which is preliminary data.</text>
</comment>
<sequence length="218" mass="24584">MDDQQDRDQAPRAALPPIERAIRYLPLIAISNFLIAVPAFALSIAVAYFTFIQADATTKMQIASVWPYVAFETSNRNEQDDPFIRLSLTNKGVGPAHIRGLEVRYRDKPYTQFREVLGACCSDSPETLSVGIGSMLGEVLRPGENVMFAQLDPQKVPADTWSRFDEERLKLKVRICYCSVFEDCWIADSGNDRATPVKQCPADWHQFYGSAELGRMRN</sequence>
<feature type="transmembrane region" description="Helical" evidence="1">
    <location>
        <begin position="24"/>
        <end position="51"/>
    </location>
</feature>
<keyword evidence="1" id="KW-0472">Membrane</keyword>
<keyword evidence="1" id="KW-0812">Transmembrane</keyword>
<evidence type="ECO:0000313" key="3">
    <source>
        <dbReference type="Proteomes" id="UP001166571"/>
    </source>
</evidence>
<evidence type="ECO:0000256" key="1">
    <source>
        <dbReference type="SAM" id="Phobius"/>
    </source>
</evidence>
<protein>
    <submittedName>
        <fullName evidence="2">Uncharacterized protein</fullName>
    </submittedName>
</protein>
<gene>
    <name evidence="2" type="ORF">K5P26_03105</name>
</gene>
<proteinExistence type="predicted"/>
<accession>A0ABS7MBI6</accession>
<dbReference type="EMBL" id="JAILXK010000001">
    <property type="protein sequence ID" value="MBY4636126.1"/>
    <property type="molecule type" value="Genomic_DNA"/>
</dbReference>
<name>A0ABS7MBI6_9SPHN</name>
<reference evidence="2" key="1">
    <citation type="submission" date="2021-08" db="EMBL/GenBank/DDBJ databases">
        <title>Sphingopyxis panaciterrulae sp. nov., isolated from the surface water of the Yellow Sea.</title>
        <authorList>
            <person name="Gao Z."/>
            <person name="Zhang D."/>
            <person name="Zhang A."/>
        </authorList>
    </citation>
    <scope>NUCLEOTIDE SEQUENCE</scope>
    <source>
        <strain evidence="2">XHP0097</strain>
    </source>
</reference>
<keyword evidence="3" id="KW-1185">Reference proteome</keyword>
<keyword evidence="1" id="KW-1133">Transmembrane helix</keyword>
<evidence type="ECO:0000313" key="2">
    <source>
        <dbReference type="EMBL" id="MBY4636126.1"/>
    </source>
</evidence>
<organism evidence="2 3">
    <name type="scientific">Sphingopyxis jiangsuensis</name>
    <dbReference type="NCBI Taxonomy" id="2871171"/>
    <lineage>
        <taxon>Bacteria</taxon>
        <taxon>Pseudomonadati</taxon>
        <taxon>Pseudomonadota</taxon>
        <taxon>Alphaproteobacteria</taxon>
        <taxon>Sphingomonadales</taxon>
        <taxon>Sphingomonadaceae</taxon>
        <taxon>Sphingopyxis</taxon>
    </lineage>
</organism>
<dbReference type="RefSeq" id="WP_201926509.1">
    <property type="nucleotide sequence ID" value="NZ_JAERPO010000001.1"/>
</dbReference>
<dbReference type="Proteomes" id="UP001166571">
    <property type="component" value="Unassembled WGS sequence"/>
</dbReference>